<dbReference type="Pfam" id="PF13086">
    <property type="entry name" value="AAA_11"/>
    <property type="match status" value="1"/>
</dbReference>
<evidence type="ECO:0000313" key="12">
    <source>
        <dbReference type="Proteomes" id="UP000383932"/>
    </source>
</evidence>
<keyword evidence="6" id="KW-0391">Immunity</keyword>
<comment type="subcellular location">
    <subcellularLocation>
        <location evidence="1">Cytoplasm</location>
    </subcellularLocation>
</comment>
<dbReference type="PANTHER" id="PTHR10887">
    <property type="entry name" value="DNA2/NAM7 HELICASE FAMILY"/>
    <property type="match status" value="1"/>
</dbReference>
<dbReference type="InterPro" id="IPR046439">
    <property type="entry name" value="ZF_RZ_dom"/>
</dbReference>
<dbReference type="GO" id="GO:0002376">
    <property type="term" value="P:immune system process"/>
    <property type="evidence" value="ECO:0007669"/>
    <property type="project" value="UniProtKB-KW"/>
</dbReference>
<dbReference type="PROSITE" id="PS50103">
    <property type="entry name" value="ZF_C3H1"/>
    <property type="match status" value="1"/>
</dbReference>
<dbReference type="GO" id="GO:0004386">
    <property type="term" value="F:helicase activity"/>
    <property type="evidence" value="ECO:0007669"/>
    <property type="project" value="InterPro"/>
</dbReference>
<dbReference type="Pfam" id="PF20173">
    <property type="entry name" value="ZnF_RZ-type"/>
    <property type="match status" value="1"/>
</dbReference>
<gene>
    <name evidence="11" type="ORF">CTheo_4714</name>
</gene>
<keyword evidence="4 7" id="KW-0863">Zinc-finger</keyword>
<name>A0A5N5QJM6_9AGAM</name>
<feature type="domain" description="RZ-type" evidence="10">
    <location>
        <begin position="455"/>
        <end position="534"/>
    </location>
</feature>
<evidence type="ECO:0000313" key="11">
    <source>
        <dbReference type="EMBL" id="KAB5591849.1"/>
    </source>
</evidence>
<dbReference type="Proteomes" id="UP000383932">
    <property type="component" value="Unassembled WGS sequence"/>
</dbReference>
<organism evidence="11 12">
    <name type="scientific">Ceratobasidium theobromae</name>
    <dbReference type="NCBI Taxonomy" id="1582974"/>
    <lineage>
        <taxon>Eukaryota</taxon>
        <taxon>Fungi</taxon>
        <taxon>Dikarya</taxon>
        <taxon>Basidiomycota</taxon>
        <taxon>Agaricomycotina</taxon>
        <taxon>Agaricomycetes</taxon>
        <taxon>Cantharellales</taxon>
        <taxon>Ceratobasidiaceae</taxon>
        <taxon>Ceratobasidium</taxon>
    </lineage>
</organism>
<dbReference type="Pfam" id="PF00642">
    <property type="entry name" value="zf-CCCH"/>
    <property type="match status" value="1"/>
</dbReference>
<dbReference type="GO" id="GO:0031048">
    <property type="term" value="P:regulatory ncRNA-mediated heterochromatin formation"/>
    <property type="evidence" value="ECO:0007669"/>
    <property type="project" value="TreeGrafter"/>
</dbReference>
<reference evidence="11 12" key="1">
    <citation type="journal article" date="2019" name="Fungal Biol. Biotechnol.">
        <title>Draft genome sequence of fastidious pathogen Ceratobasidium theobromae, which causes vascular-streak dieback in Theobroma cacao.</title>
        <authorList>
            <person name="Ali S.S."/>
            <person name="Asman A."/>
            <person name="Shao J."/>
            <person name="Firmansyah A.P."/>
            <person name="Susilo A.W."/>
            <person name="Rosmana A."/>
            <person name="McMahon P."/>
            <person name="Junaid M."/>
            <person name="Guest D."/>
            <person name="Kheng T.Y."/>
            <person name="Meinhardt L.W."/>
            <person name="Bailey B.A."/>
        </authorList>
    </citation>
    <scope>NUCLEOTIDE SEQUENCE [LARGE SCALE GENOMIC DNA]</scope>
    <source>
        <strain evidence="11 12">CT2</strain>
    </source>
</reference>
<dbReference type="PROSITE" id="PS51981">
    <property type="entry name" value="ZF_RZ"/>
    <property type="match status" value="1"/>
</dbReference>
<dbReference type="PANTHER" id="PTHR10887:SF341">
    <property type="entry name" value="NFX1-TYPE ZINC FINGER-CONTAINING PROTEIN 1"/>
    <property type="match status" value="1"/>
</dbReference>
<dbReference type="SMART" id="SM00356">
    <property type="entry name" value="ZnF_C3H1"/>
    <property type="match status" value="1"/>
</dbReference>
<feature type="compositionally biased region" description="Low complexity" evidence="8">
    <location>
        <begin position="554"/>
        <end position="569"/>
    </location>
</feature>
<dbReference type="EMBL" id="SSOP01000086">
    <property type="protein sequence ID" value="KAB5591849.1"/>
    <property type="molecule type" value="Genomic_DNA"/>
</dbReference>
<accession>A0A5N5QJM6</accession>
<evidence type="ECO:0000256" key="2">
    <source>
        <dbReference type="ARBA" id="ARBA00022490"/>
    </source>
</evidence>
<keyword evidence="2" id="KW-0963">Cytoplasm</keyword>
<protein>
    <submittedName>
        <fullName evidence="11">NFX1-type zinc finger protein</fullName>
    </submittedName>
</protein>
<evidence type="ECO:0000256" key="6">
    <source>
        <dbReference type="ARBA" id="ARBA00022859"/>
    </source>
</evidence>
<keyword evidence="12" id="KW-1185">Reference proteome</keyword>
<dbReference type="InterPro" id="IPR047187">
    <property type="entry name" value="SF1_C_Upf1"/>
</dbReference>
<evidence type="ECO:0000256" key="8">
    <source>
        <dbReference type="SAM" id="MobiDB-lite"/>
    </source>
</evidence>
<dbReference type="Gene3D" id="3.30.1370.210">
    <property type="match status" value="1"/>
</dbReference>
<feature type="zinc finger region" description="C3H1-type" evidence="7">
    <location>
        <begin position="575"/>
        <end position="602"/>
    </location>
</feature>
<evidence type="ECO:0000259" key="9">
    <source>
        <dbReference type="PROSITE" id="PS50103"/>
    </source>
</evidence>
<dbReference type="InterPro" id="IPR045055">
    <property type="entry name" value="DNA2/NAM7-like"/>
</dbReference>
<keyword evidence="3 7" id="KW-0479">Metal-binding</keyword>
<comment type="caution">
    <text evidence="11">The sequence shown here is derived from an EMBL/GenBank/DDBJ whole genome shotgun (WGS) entry which is preliminary data.</text>
</comment>
<dbReference type="InterPro" id="IPR041677">
    <property type="entry name" value="DNA2/NAM7_AAA_11"/>
</dbReference>
<dbReference type="GO" id="GO:0005737">
    <property type="term" value="C:cytoplasm"/>
    <property type="evidence" value="ECO:0007669"/>
    <property type="project" value="UniProtKB-SubCell"/>
</dbReference>
<evidence type="ECO:0000256" key="7">
    <source>
        <dbReference type="PROSITE-ProRule" id="PRU00723"/>
    </source>
</evidence>
<dbReference type="CDD" id="cd18808">
    <property type="entry name" value="SF1_C_Upf1"/>
    <property type="match status" value="1"/>
</dbReference>
<feature type="compositionally biased region" description="Low complexity" evidence="8">
    <location>
        <begin position="531"/>
        <end position="541"/>
    </location>
</feature>
<keyword evidence="5 7" id="KW-0862">Zinc</keyword>
<evidence type="ECO:0000256" key="5">
    <source>
        <dbReference type="ARBA" id="ARBA00022833"/>
    </source>
</evidence>
<feature type="compositionally biased region" description="Low complexity" evidence="8">
    <location>
        <begin position="611"/>
        <end position="623"/>
    </location>
</feature>
<dbReference type="InterPro" id="IPR000571">
    <property type="entry name" value="Znf_CCCH"/>
</dbReference>
<evidence type="ECO:0000256" key="4">
    <source>
        <dbReference type="ARBA" id="ARBA00022771"/>
    </source>
</evidence>
<dbReference type="SUPFAM" id="SSF52540">
    <property type="entry name" value="P-loop containing nucleoside triphosphate hydrolases"/>
    <property type="match status" value="1"/>
</dbReference>
<dbReference type="InterPro" id="IPR027417">
    <property type="entry name" value="P-loop_NTPase"/>
</dbReference>
<evidence type="ECO:0000256" key="3">
    <source>
        <dbReference type="ARBA" id="ARBA00022723"/>
    </source>
</evidence>
<dbReference type="GO" id="GO:0008270">
    <property type="term" value="F:zinc ion binding"/>
    <property type="evidence" value="ECO:0007669"/>
    <property type="project" value="UniProtKB-KW"/>
</dbReference>
<dbReference type="OrthoDB" id="2423195at2759"/>
<evidence type="ECO:0000256" key="1">
    <source>
        <dbReference type="ARBA" id="ARBA00004496"/>
    </source>
</evidence>
<sequence length="2137" mass="240405">MHDDTCDSVAGSVQRISLRDLKDDALESMTITLPCQHIFSVKALDEVTRLSDFYEQDAAGKWVKPITPYTSSQVRSPPLCPKCHGTIDSLRYGRVCKISNSAVLQHNIALNLSSRLEKVDRRLSVARRQLGEAIGNLIKNCIRDKTPITLSLEARQKLSTKLETVLAEETSHATPENMIQHIHHFHPFSNKSAQAWRQAVAEVLEPYQVAREITCTHDPTMQTYERSLAHLQEVELRRLRLEGFVGALPDPGVGQQREALQLARTLIGQLPPRSSLRFVVEAFWINVDILMSLGVAVSKAVAENRNRGFDMPNMVDWEGLAESFLLRARKDAETACELATRSESWNKTVKCAILVLRTRYEFTAHKCRVGFAKNALSDPQTKNELIDMYRQGRGRVRESKVNIAREYLRRWPLNERAAKREWVQQNVDGSLNVLLKSWEALGKSIDRGQWSENIADSDSLAELNATIWGSGQDRAWHAGHFYQCPNGHPYVTEECGNSEKSRSCPECGVALPRHSTFTANNYFTFNSRYMASNPPNGARPPGRNPRRGRPRPSPANNQAPAANQRAGGNSRPGPSIPREPCRDFQRGNCPRGTNCRFSHTASTDPIPPPRAQHQPQPVSQVQAQPRDLQAHFQAIGLGNFPGLANDQFSVSGTNQTPGQTHHFLKIYVNDTFRFDTAEQVYRFVSLVCNATSQNSSWSLEDGQGNGILRLGDAIRFPANTNRAWSFQRGYIPIFTYLSSDWVLKSTLNNDIYALYGLVHNDFKVIRETVDTHMGRLMVARSFKDGSKLLSGKQVFKVLFVTMFEYLTRIKTALSDNPEIRQFVEQLANWFDEWVLGLRSNPQFDDECGGYDEDQKELVISNIQRDRDRALRMARRGQIVIANRENHLQQRSFMTEGLLSSLQRNCDYDGPGELRELGPRHDNDHVAIGMIRVAPTHTELFCEDDPFLPGNFFEAPHFHEPQSIERLLDIQFRLLREELVAPIRMAVQLIVSDLQKPATAQTKLSKIIQDKGGRYAAPATAQESVIFSVFTNVTFEPLLLNNRGISVGIQFDTPPGKARNKQAQVRAEYWEQVSKKRLMLGGLVALIWKNPAGTMDIYVGTVASTPRDLADASKKGTDRIALRVSFFDAAAELRIVQILQDRQQEKGTRVLIEAPVFYEGIRPFLEALKKDPERLPFPRYLRHQGAEELRHIVINPPPYSLTPRFSFELKDLFSPSAGVQSLRLTTNDPHSVADVRNRLRASRLDPSQAEAVVDSLTREVSLIQGPPGTGKSYTGLELIRVLIKNQISPILLVAFTNHALDHMLKGILDAGITNNIVRLGSRAAVDERLASFSLDEAEKIQTKTRLDRSINVAYREMKSTETEMSALMKKITTRHVPQEHMKECILSAYPYHYEQLFSDPPSWILALVSQLAEDQEQWETVGEKSEHEPELLITTFWSRGRDLQFLEPPKPETSNLVEQHRAFILDFMHRHGLEDIPPIPHTARPLEALLRDPNVWSMSLSERTTLYDTWHAMASESIRQTQIDDFDNIRRKHAAALNSFDEVKAQGKVNILRRSHIVGCTTTGAAKVVPLLTGMEPKVMIVEEAGQVLESHILASLVESVQHLIMIGDPLQLRPNVNSYKLATDNPKTGHVYMFDRSLMERLFATGFPMSQINVQRRMRPAISSLIKNTLYPNLQDHTLVHGYPNVRGMHKNVFFVSHTHRETGGGEDSVSKHNAYEIDMIYDLVLHLLKQGCYNKEGNIVILAAYLGQIPQIRQKLRDVVTTIIDERDAELLLQHGLGDEETTTIQQVRASKHVLIRTLDNFQGEEGEVIILSLVRNSGTPFDGKESSLQYTSARSPIGFLRSKNRTNVGLSRAKHGLYIFGNAPELARASEMWASVLKELHGSQSIGRGIPISCHRHPDYVEWVEQPGRLQIVAPDGKFNSIRQSQTNFLVKLGGCLRPCLAPLACGHRCPYKTIQITSLPNVGSAAFDYVPSRTHVIVNAGSASRASGIVDSLCETYLFHVGTCIQLRHVTWLACLNKSSALLWSKNNYYFANTAQRSPVTKTLQHLCAKTYAECHSHVAPNLVQRSAELAKSSTLVDQRHNLGRSVAFSIPNISAVVSYSVDIPAKTSVKKDMRAREHAKNNVDRFAPMEAAT</sequence>
<dbReference type="Gene3D" id="3.40.50.300">
    <property type="entry name" value="P-loop containing nucleotide triphosphate hydrolases"/>
    <property type="match status" value="3"/>
</dbReference>
<dbReference type="GO" id="GO:0031380">
    <property type="term" value="C:nuclear RNA-directed RNA polymerase complex"/>
    <property type="evidence" value="ECO:0007669"/>
    <property type="project" value="TreeGrafter"/>
</dbReference>
<feature type="region of interest" description="Disordered" evidence="8">
    <location>
        <begin position="529"/>
        <end position="623"/>
    </location>
</feature>
<feature type="domain" description="C3H1-type" evidence="9">
    <location>
        <begin position="575"/>
        <end position="602"/>
    </location>
</feature>
<proteinExistence type="predicted"/>
<evidence type="ECO:0000259" key="10">
    <source>
        <dbReference type="PROSITE" id="PS51981"/>
    </source>
</evidence>
<dbReference type="Pfam" id="PF13087">
    <property type="entry name" value="AAA_12"/>
    <property type="match status" value="1"/>
</dbReference>
<dbReference type="InterPro" id="IPR041679">
    <property type="entry name" value="DNA2/NAM7-like_C"/>
</dbReference>